<feature type="transmembrane region" description="Helical" evidence="2">
    <location>
        <begin position="537"/>
        <end position="559"/>
    </location>
</feature>
<protein>
    <recommendedName>
        <fullName evidence="5">Cytochrome p450 protein</fullName>
    </recommendedName>
</protein>
<evidence type="ECO:0000313" key="3">
    <source>
        <dbReference type="EMBL" id="KAF2090371.1"/>
    </source>
</evidence>
<feature type="compositionally biased region" description="Basic and acidic residues" evidence="1">
    <location>
        <begin position="639"/>
        <end position="651"/>
    </location>
</feature>
<sequence length="694" mass="75719">MDSTTVQQTAFDGSVYLGPWINWSHGYVKGATITLTRRDGGLMIAFVALFVGIAGTCLWRITCFALHHILSSETAEDGLYHQRQAILRNAATGTNGLCGLLQLGWFWRGKARRSYRRILPLIGLTVFLVSAFAVAGIFSSQVSTSVGTEVLLTSPGCGYFDLSVDQNLTQLDAAYLPYIVLLKSLSSSYAQECYTDSGKNDIAACEVYVKQNIPFTTSFNASCPFSPEMCADDIPVIQIDSGHINSHEDLGINAAPKDRFTYRQITTCAPVKTDGFTTVLNGSDGSLRSQYEDYQYGPSYLAAPNTYEYTTWYDSSQFEPIPQLQRDDADTLLFLLSPNDVLFLAKVDDPWYSAHQSYNATISGGIAGSEPAWYRDKPVSILGCTTQYQYCNPNVAEATGCTPLTGIFAAKNITNDAGFWGTELQRTAVHNFGYNNWYLSGAINTVVYNLGISALSARATMGGGLQSPLPDNQWQLEVQHWYQILMANLQRMMIEAAVGPADAKLDVWMVKPSTREGRTLCASQKVKSTSYTSFSTLSLILVFVLGGLIIAVSYTLEVLTSFVSRRLRLGLYQRVEWTANETLQLQRLAHEELGAGNWETRTRGVPVTAFGERLAVLDLSWPEHPRLRCGQGEGMGVAGKEKETAVVRSDEISSPTATTVTMTTSQGSERSGSVGGRSGSGSSDDGDAIAPTAE</sequence>
<feature type="region of interest" description="Disordered" evidence="1">
    <location>
        <begin position="630"/>
        <end position="694"/>
    </location>
</feature>
<feature type="transmembrane region" description="Helical" evidence="2">
    <location>
        <begin position="42"/>
        <end position="61"/>
    </location>
</feature>
<evidence type="ECO:0008006" key="5">
    <source>
        <dbReference type="Google" id="ProtNLM"/>
    </source>
</evidence>
<dbReference type="OrthoDB" id="3540210at2759"/>
<dbReference type="Proteomes" id="UP000799776">
    <property type="component" value="Unassembled WGS sequence"/>
</dbReference>
<evidence type="ECO:0000313" key="4">
    <source>
        <dbReference type="Proteomes" id="UP000799776"/>
    </source>
</evidence>
<proteinExistence type="predicted"/>
<dbReference type="EMBL" id="ML978713">
    <property type="protein sequence ID" value="KAF2090371.1"/>
    <property type="molecule type" value="Genomic_DNA"/>
</dbReference>
<evidence type="ECO:0000256" key="1">
    <source>
        <dbReference type="SAM" id="MobiDB-lite"/>
    </source>
</evidence>
<evidence type="ECO:0000256" key="2">
    <source>
        <dbReference type="SAM" id="Phobius"/>
    </source>
</evidence>
<feature type="transmembrane region" description="Helical" evidence="2">
    <location>
        <begin position="118"/>
        <end position="138"/>
    </location>
</feature>
<organism evidence="3 4">
    <name type="scientific">Saccharata proteae CBS 121410</name>
    <dbReference type="NCBI Taxonomy" id="1314787"/>
    <lineage>
        <taxon>Eukaryota</taxon>
        <taxon>Fungi</taxon>
        <taxon>Dikarya</taxon>
        <taxon>Ascomycota</taxon>
        <taxon>Pezizomycotina</taxon>
        <taxon>Dothideomycetes</taxon>
        <taxon>Dothideomycetes incertae sedis</taxon>
        <taxon>Botryosphaeriales</taxon>
        <taxon>Saccharataceae</taxon>
        <taxon>Saccharata</taxon>
    </lineage>
</organism>
<keyword evidence="2" id="KW-0472">Membrane</keyword>
<gene>
    <name evidence="3" type="ORF">K490DRAFT_35524</name>
</gene>
<accession>A0A9P4LX99</accession>
<keyword evidence="2" id="KW-0812">Transmembrane</keyword>
<keyword evidence="4" id="KW-1185">Reference proteome</keyword>
<reference evidence="3" key="1">
    <citation type="journal article" date="2020" name="Stud. Mycol.">
        <title>101 Dothideomycetes genomes: a test case for predicting lifestyles and emergence of pathogens.</title>
        <authorList>
            <person name="Haridas S."/>
            <person name="Albert R."/>
            <person name="Binder M."/>
            <person name="Bloem J."/>
            <person name="Labutti K."/>
            <person name="Salamov A."/>
            <person name="Andreopoulos B."/>
            <person name="Baker S."/>
            <person name="Barry K."/>
            <person name="Bills G."/>
            <person name="Bluhm B."/>
            <person name="Cannon C."/>
            <person name="Castanera R."/>
            <person name="Culley D."/>
            <person name="Daum C."/>
            <person name="Ezra D."/>
            <person name="Gonzalez J."/>
            <person name="Henrissat B."/>
            <person name="Kuo A."/>
            <person name="Liang C."/>
            <person name="Lipzen A."/>
            <person name="Lutzoni F."/>
            <person name="Magnuson J."/>
            <person name="Mondo S."/>
            <person name="Nolan M."/>
            <person name="Ohm R."/>
            <person name="Pangilinan J."/>
            <person name="Park H.-J."/>
            <person name="Ramirez L."/>
            <person name="Alfaro M."/>
            <person name="Sun H."/>
            <person name="Tritt A."/>
            <person name="Yoshinaga Y."/>
            <person name="Zwiers L.-H."/>
            <person name="Turgeon B."/>
            <person name="Goodwin S."/>
            <person name="Spatafora J."/>
            <person name="Crous P."/>
            <person name="Grigoriev I."/>
        </authorList>
    </citation>
    <scope>NUCLEOTIDE SEQUENCE</scope>
    <source>
        <strain evidence="3">CBS 121410</strain>
    </source>
</reference>
<name>A0A9P4LX99_9PEZI</name>
<keyword evidence="2" id="KW-1133">Transmembrane helix</keyword>
<comment type="caution">
    <text evidence="3">The sequence shown here is derived from an EMBL/GenBank/DDBJ whole genome shotgun (WGS) entry which is preliminary data.</text>
</comment>
<feature type="compositionally biased region" description="Low complexity" evidence="1">
    <location>
        <begin position="653"/>
        <end position="672"/>
    </location>
</feature>
<dbReference type="AlphaFoldDB" id="A0A9P4LX99"/>